<dbReference type="SUPFAM" id="SSF53335">
    <property type="entry name" value="S-adenosyl-L-methionine-dependent methyltransferases"/>
    <property type="match status" value="1"/>
</dbReference>
<keyword evidence="5" id="KW-0378">Hydrolase</keyword>
<dbReference type="EC" id="2.1.1.-" evidence="12"/>
<comment type="similarity">
    <text evidence="12">Belongs to the class I-like SAM-binding methyltransferase superfamily. UbiG/COQ3 family.</text>
</comment>
<feature type="binding site" evidence="12">
    <location>
        <position position="1379"/>
    </location>
    <ligand>
        <name>S-adenosyl-L-methionine</name>
        <dbReference type="ChEBI" id="CHEBI:59789"/>
    </ligand>
</feature>
<dbReference type="GO" id="GO:0017108">
    <property type="term" value="F:5'-flap endonuclease activity"/>
    <property type="evidence" value="ECO:0007669"/>
    <property type="project" value="TreeGrafter"/>
</dbReference>
<dbReference type="PANTHER" id="PTHR10887:SF433">
    <property type="entry name" value="DNA REPLICATION ATP-DEPENDENT HELICASE_NUCLEASE DNA2"/>
    <property type="match status" value="1"/>
</dbReference>
<feature type="domain" description="DNA replication factor Dna2 N-terminal" evidence="14">
    <location>
        <begin position="248"/>
        <end position="449"/>
    </location>
</feature>
<dbReference type="CDD" id="cd22318">
    <property type="entry name" value="DNA2_N-like"/>
    <property type="match status" value="1"/>
</dbReference>
<keyword evidence="4" id="KW-0227">DNA damage</keyword>
<keyword evidence="12" id="KW-0949">S-adenosyl-L-methionine</keyword>
<feature type="domain" description="DNA2/NAM7 helicase helicase" evidence="15">
    <location>
        <begin position="890"/>
        <end position="958"/>
    </location>
</feature>
<keyword evidence="7" id="KW-0067">ATP-binding</keyword>
<dbReference type="PANTHER" id="PTHR10887">
    <property type="entry name" value="DNA2/NAM7 HELICASE FAMILY"/>
    <property type="match status" value="1"/>
</dbReference>
<dbReference type="InterPro" id="IPR029063">
    <property type="entry name" value="SAM-dependent_MTases_sf"/>
</dbReference>
<comment type="cofactor">
    <cofactor evidence="12">
        <name>Mg(2+)</name>
        <dbReference type="ChEBI" id="CHEBI:18420"/>
    </cofactor>
</comment>
<comment type="subunit">
    <text evidence="12">Component of a multi-subunit COQ enzyme complex.</text>
</comment>
<feature type="binding site" evidence="12">
    <location>
        <position position="1383"/>
    </location>
    <ligand>
        <name>Mg(2+)</name>
        <dbReference type="ChEBI" id="CHEBI:18420"/>
    </ligand>
</feature>
<dbReference type="EC" id="2.1.1.64" evidence="12"/>
<feature type="domain" description="DNA2/NAM7 helicase helicase" evidence="15">
    <location>
        <begin position="789"/>
        <end position="882"/>
    </location>
</feature>
<dbReference type="Gene3D" id="3.40.50.150">
    <property type="entry name" value="Vaccinia Virus protein VP39"/>
    <property type="match status" value="1"/>
</dbReference>
<protein>
    <recommendedName>
        <fullName evidence="12">Ubiquinone biosynthesis O-methyltransferase, mitochondrial</fullName>
    </recommendedName>
    <alternativeName>
        <fullName evidence="12">3-demethylubiquinol 3-O-methyltransferase</fullName>
        <ecNumber evidence="12">2.1.1.64</ecNumber>
    </alternativeName>
    <alternativeName>
        <fullName evidence="12">3-demethylubiquinone 3-O-methyltransferase</fullName>
        <ecNumber evidence="12">2.1.1.-</ecNumber>
    </alternativeName>
    <alternativeName>
        <fullName evidence="12">Polyprenyldihydroxybenzoate methyltransferase</fullName>
        <ecNumber evidence="12">2.1.1.114</ecNumber>
    </alternativeName>
</protein>
<evidence type="ECO:0000256" key="12">
    <source>
        <dbReference type="HAMAP-Rule" id="MF_03190"/>
    </source>
</evidence>
<reference evidence="17 18" key="1">
    <citation type="submission" date="2014-07" db="EMBL/GenBank/DDBJ databases">
        <title>Genomic and transcriptomic analysis on Apis cerana provide comprehensive insights into honey bee biology.</title>
        <authorList>
            <person name="Diao Q."/>
            <person name="Sun L."/>
            <person name="Zheng H."/>
            <person name="Zheng H."/>
            <person name="Xu S."/>
            <person name="Wang S."/>
            <person name="Zeng Z."/>
            <person name="Hu F."/>
            <person name="Su S."/>
            <person name="Wu J."/>
        </authorList>
    </citation>
    <scope>NUCLEOTIDE SEQUENCE [LARGE SCALE GENOMIC DNA]</scope>
    <source>
        <tissue evidence="17">Pupae without intestine</tissue>
    </source>
</reference>
<dbReference type="GO" id="GO:0051536">
    <property type="term" value="F:iron-sulfur cluster binding"/>
    <property type="evidence" value="ECO:0007669"/>
    <property type="project" value="UniProtKB-KW"/>
</dbReference>
<sequence>MKKIDFSNQKNNSTHNEKQSQRKISMYFMKTSKNEKFIKNNNSKNNIVETTITNDEIQKKRKISEILDSSETKIAKFNDDASDVHNMQNIQKQNHLLTKSNVIHNVFNINNVNTNIINTKYKDASIVEFKKNIENIEINKYTNTICNLNEEKKITNNDILCNTISDVSFSSKEFYGKSTTIMEEHKEIHSEIQSIFTEDLNDCFEEEWSIDSQINFNSLQRCKIIDVKREYNNILLTVKQDNDYATYNTTIICLGFWKDVKVQKDDIVIIQARKENKQWIIDNNSGFLIIHPDILISGTTVVGALFCKRKAILAEKFKKIENLPYFKTDQSSIIIGSLVHQLLQKAIQKNIYELSDITKLMDNLLQSKDTSNLLYASQISFNACREQILTFVSKIYEFLQHYVKDKKQQKINNMQDNFKGIITNICDIEENIWLPMLGLKGKIDVTVEVKINSKRKIMPLEIKTGKPSFSLEHKGQIILYIIMMTLTRQDTDTGLLLYLRENIMQEINSKHSEKRDLILLRNSLANYFTPKLIEKSSLTLGSGWQTLDLPEPINHHSACSKCMYNVLCCMYLNKDTNIQLSNSHPLIKLGKQILNKFKPSHIDYISHWVSLLQIEESAQSSENIIRYMWTLSPEKREAKKICICNLKIIGKVIEYNSKYKHTFIRANVKEQFSNTNIPYMIFSENEYVLISTNTRINISTGFIAQRKEDSITILLDRDITKYNINEFFHIDKYSSSSLFSFNFANIGGLMGDNEICEKLRNIVIDRKPATFKKELSHFIIHKSTKELQNLNKNQQRAVLKAISADDYFLIKGMPGTGKTQTLIALIEILHKIGHSILITAHTNSAVDNILLKLLDKDIDFLRLGSSVHPSLRYKSEEYVTSNCHSPESLETIYSNKNIIGVTCYGAHHALLGRRIFDICLVDESAQALQPSILRPLYSARKFILVGDPNQLPPIIKSKLARKLGADESLFARLDNENNTINLTKQYRMNKNIMFLANKFTYNDMLEAGNTSIENAIFISPHRNMNILIKEQKWIQKVLSSDINDSVIIINTGCTNKLKVSCDINAKYSESDQVNSNIWEAIIVLKLVQTLLKMQIELDEIGIIAPYRAHVNLLKKIIIKDIEINTVDQYQGRDKQIIIYSCAKSLLNNKDIEEDIEVLGDYRRLTVAITRAKCKLIIIADKNTLSQFSAFKKLFNLIEDKNIINLMECFDDFSWKELYLSKKFLICNFRLTEQTDQLTKSSLIKKSTVDLTDIDHFSKLHNKWWDVNGEIRPLHALNPLRIQLIRDGLANIGVKIECPYLPLEGIKILDVGCGGGLLSESLARIGADVTGIDASSELITAAKQHAVLDASLDGKLNYFQTIIEDFALNNKEVYNAVVASEVIEHVNNKELFLKCCISSLKPGGSIFLTTINKTLPSWLGGIIAAERILKVVPKGTHDWNKFVTPTEMQSLLETYGCKTKLIHGMFYNVLKNEWSWMASTAINYAIHAVKKKEQK</sequence>
<evidence type="ECO:0000256" key="5">
    <source>
        <dbReference type="ARBA" id="ARBA00022801"/>
    </source>
</evidence>
<dbReference type="STRING" id="94128.A0A2A3E688"/>
<dbReference type="EC" id="2.1.1.114" evidence="12"/>
<evidence type="ECO:0000256" key="13">
    <source>
        <dbReference type="SAM" id="MobiDB-lite"/>
    </source>
</evidence>
<dbReference type="NCBIfam" id="TIGR01983">
    <property type="entry name" value="UbiG"/>
    <property type="match status" value="1"/>
</dbReference>
<dbReference type="GO" id="GO:0017116">
    <property type="term" value="F:single-stranded DNA helicase activity"/>
    <property type="evidence" value="ECO:0007669"/>
    <property type="project" value="InterPro"/>
</dbReference>
<evidence type="ECO:0000256" key="8">
    <source>
        <dbReference type="ARBA" id="ARBA00023004"/>
    </source>
</evidence>
<evidence type="ECO:0000259" key="14">
    <source>
        <dbReference type="Pfam" id="PF08696"/>
    </source>
</evidence>
<keyword evidence="10" id="KW-0238">DNA-binding</keyword>
<keyword evidence="6 17" id="KW-0347">Helicase</keyword>
<dbReference type="Proteomes" id="UP000242457">
    <property type="component" value="Unassembled WGS sequence"/>
</dbReference>
<comment type="subcellular location">
    <subcellularLocation>
        <location evidence="12">Mitochondrion inner membrane</location>
        <topology evidence="12">Peripheral membrane protein</topology>
        <orientation evidence="12">Matrix side</orientation>
    </subcellularLocation>
</comment>
<evidence type="ECO:0000256" key="9">
    <source>
        <dbReference type="ARBA" id="ARBA00023014"/>
    </source>
</evidence>
<evidence type="ECO:0000256" key="6">
    <source>
        <dbReference type="ARBA" id="ARBA00022806"/>
    </source>
</evidence>
<feature type="binding site" evidence="12">
    <location>
        <position position="1380"/>
    </location>
    <ligand>
        <name>Mg(2+)</name>
        <dbReference type="ChEBI" id="CHEBI:18420"/>
    </ligand>
</feature>
<dbReference type="InterPro" id="IPR027417">
    <property type="entry name" value="P-loop_NTPase"/>
</dbReference>
<dbReference type="CDD" id="cd18041">
    <property type="entry name" value="DEXXQc_DNA2"/>
    <property type="match status" value="1"/>
</dbReference>
<feature type="binding site" evidence="12">
    <location>
        <position position="1311"/>
    </location>
    <ligand>
        <name>S-adenosyl-L-methionine</name>
        <dbReference type="ChEBI" id="CHEBI:59789"/>
    </ligand>
</feature>
<keyword evidence="3" id="KW-0547">Nucleotide-binding</keyword>
<dbReference type="Pfam" id="PF13086">
    <property type="entry name" value="AAA_11"/>
    <property type="match status" value="2"/>
</dbReference>
<dbReference type="GO" id="GO:0071932">
    <property type="term" value="P:replication fork reversal"/>
    <property type="evidence" value="ECO:0007669"/>
    <property type="project" value="TreeGrafter"/>
</dbReference>
<dbReference type="InterPro" id="IPR014808">
    <property type="entry name" value="DNA_replication_fac_Dna2_N"/>
</dbReference>
<feature type="domain" description="DNA2/NAM7 helicase-like C-terminal" evidence="16">
    <location>
        <begin position="966"/>
        <end position="1181"/>
    </location>
</feature>
<keyword evidence="12" id="KW-0472">Membrane</keyword>
<comment type="catalytic activity">
    <reaction evidence="12">
        <text>a 3-demethylubiquinone + S-adenosyl-L-methionine = a ubiquinone + S-adenosyl-L-homocysteine</text>
        <dbReference type="Rhea" id="RHEA:81215"/>
        <dbReference type="Rhea" id="RHEA-COMP:9565"/>
        <dbReference type="Rhea" id="RHEA-COMP:19654"/>
        <dbReference type="ChEBI" id="CHEBI:16389"/>
        <dbReference type="ChEBI" id="CHEBI:57856"/>
        <dbReference type="ChEBI" id="CHEBI:59789"/>
        <dbReference type="ChEBI" id="CHEBI:231825"/>
    </reaction>
</comment>
<dbReference type="GO" id="GO:0046872">
    <property type="term" value="F:metal ion binding"/>
    <property type="evidence" value="ECO:0007669"/>
    <property type="project" value="UniProtKB-KW"/>
</dbReference>
<dbReference type="Pfam" id="PF13489">
    <property type="entry name" value="Methyltransf_23"/>
    <property type="match status" value="1"/>
</dbReference>
<gene>
    <name evidence="12" type="primary">coq3</name>
    <name evidence="17" type="ORF">APICC_01090</name>
</gene>
<dbReference type="UniPathway" id="UPA00232"/>
<evidence type="ECO:0000313" key="18">
    <source>
        <dbReference type="Proteomes" id="UP000242457"/>
    </source>
</evidence>
<feature type="compositionally biased region" description="Polar residues" evidence="13">
    <location>
        <begin position="1"/>
        <end position="14"/>
    </location>
</feature>
<dbReference type="GO" id="GO:0061542">
    <property type="term" value="F:3-demethylubiquinol 3-O-methyltransferase activity"/>
    <property type="evidence" value="ECO:0007669"/>
    <property type="project" value="UniProtKB-UniRule"/>
</dbReference>
<comment type="pathway">
    <text evidence="12">Cofactor biosynthesis; ubiquinone biosynthesis.</text>
</comment>
<evidence type="ECO:0000256" key="11">
    <source>
        <dbReference type="ARBA" id="ARBA00023204"/>
    </source>
</evidence>
<dbReference type="Gene3D" id="3.40.50.300">
    <property type="entry name" value="P-loop containing nucleotide triphosphate hydrolases"/>
    <property type="match status" value="2"/>
</dbReference>
<dbReference type="SUPFAM" id="SSF52540">
    <property type="entry name" value="P-loop containing nucleoside triphosphate hydrolases"/>
    <property type="match status" value="1"/>
</dbReference>
<dbReference type="GO" id="GO:0032259">
    <property type="term" value="P:methylation"/>
    <property type="evidence" value="ECO:0007669"/>
    <property type="project" value="UniProtKB-KW"/>
</dbReference>
<keyword evidence="18" id="KW-1185">Reference proteome</keyword>
<comment type="function">
    <text evidence="12">O-methyltransferase required for two non-consecutive steps during ubiquinone biosynthesis. Catalyzes the 2 O-methylation of 3,4-dihydroxy-5-(all-trans-polyprenyl)benzoic acid into 4-hydroxy-3-methoxy-5-(all-trans-polyprenyl)benzoic acid. Also catalyzes the last step of ubiquinone biosynthesis by mediating methylation of 3-demethylubiquinone into ubiquinone. Also able to mediate the methylation of 3-demethylubiquinol into ubiquinol.</text>
</comment>
<dbReference type="Pfam" id="PF13087">
    <property type="entry name" value="AAA_12"/>
    <property type="match status" value="1"/>
</dbReference>
<evidence type="ECO:0000256" key="7">
    <source>
        <dbReference type="ARBA" id="ARBA00022840"/>
    </source>
</evidence>
<keyword evidence="2 12" id="KW-0479">Metal-binding</keyword>
<dbReference type="CDD" id="cd18808">
    <property type="entry name" value="SF1_C_Upf1"/>
    <property type="match status" value="1"/>
</dbReference>
<keyword evidence="12" id="KW-0808">Transferase</keyword>
<evidence type="ECO:0000256" key="1">
    <source>
        <dbReference type="ARBA" id="ARBA00022722"/>
    </source>
</evidence>
<dbReference type="InterPro" id="IPR041677">
    <property type="entry name" value="DNA2/NAM7_AAA_11"/>
</dbReference>
<feature type="binding site" evidence="12">
    <location>
        <position position="1384"/>
    </location>
    <ligand>
        <name>Mg(2+)</name>
        <dbReference type="ChEBI" id="CHEBI:18420"/>
    </ligand>
</feature>
<keyword evidence="12" id="KW-0496">Mitochondrion</keyword>
<keyword evidence="12" id="KW-0831">Ubiquinone biosynthesis</keyword>
<name>A0A2A3E688_APICC</name>
<keyword evidence="12" id="KW-0489">Methyltransferase</keyword>
<evidence type="ECO:0000256" key="10">
    <source>
        <dbReference type="ARBA" id="ARBA00023125"/>
    </source>
</evidence>
<dbReference type="GO" id="GO:0010420">
    <property type="term" value="F:polyprenyldihydroxybenzoate methyltransferase activity"/>
    <property type="evidence" value="ECO:0007669"/>
    <property type="project" value="UniProtKB-UniRule"/>
</dbReference>
<dbReference type="GO" id="GO:0003677">
    <property type="term" value="F:DNA binding"/>
    <property type="evidence" value="ECO:0007669"/>
    <property type="project" value="UniProtKB-KW"/>
</dbReference>
<evidence type="ECO:0000259" key="15">
    <source>
        <dbReference type="Pfam" id="PF13086"/>
    </source>
</evidence>
<dbReference type="GO" id="GO:0006281">
    <property type="term" value="P:DNA repair"/>
    <property type="evidence" value="ECO:0007669"/>
    <property type="project" value="UniProtKB-KW"/>
</dbReference>
<dbReference type="GO" id="GO:0031314">
    <property type="term" value="C:extrinsic component of mitochondrial inner membrane"/>
    <property type="evidence" value="ECO:0007669"/>
    <property type="project" value="UniProtKB-UniRule"/>
</dbReference>
<evidence type="ECO:0000313" key="17">
    <source>
        <dbReference type="EMBL" id="PBC26792.1"/>
    </source>
</evidence>
<comment type="catalytic activity">
    <reaction evidence="12">
        <text>a 3,4-dihydroxy-5-(all-trans-polyprenyl)benzoate + S-adenosyl-L-methionine = a 4-hydroxy-3-methoxy-5-(all-trans-polyprenyl)benzoate + S-adenosyl-L-homocysteine + H(+)</text>
        <dbReference type="Rhea" id="RHEA:44452"/>
        <dbReference type="Rhea" id="RHEA-COMP:10930"/>
        <dbReference type="Rhea" id="RHEA-COMP:10931"/>
        <dbReference type="ChEBI" id="CHEBI:15378"/>
        <dbReference type="ChEBI" id="CHEBI:57856"/>
        <dbReference type="ChEBI" id="CHEBI:59789"/>
        <dbReference type="ChEBI" id="CHEBI:64694"/>
        <dbReference type="ChEBI" id="CHEBI:84443"/>
        <dbReference type="EC" id="2.1.1.114"/>
    </reaction>
</comment>
<comment type="catalytic activity">
    <reaction evidence="12">
        <text>a 3-demethylubiquinol + S-adenosyl-L-methionine = a ubiquinol + S-adenosyl-L-homocysteine + H(+)</text>
        <dbReference type="Rhea" id="RHEA:44380"/>
        <dbReference type="Rhea" id="RHEA-COMP:9566"/>
        <dbReference type="Rhea" id="RHEA-COMP:10914"/>
        <dbReference type="ChEBI" id="CHEBI:15378"/>
        <dbReference type="ChEBI" id="CHEBI:17976"/>
        <dbReference type="ChEBI" id="CHEBI:57856"/>
        <dbReference type="ChEBI" id="CHEBI:59789"/>
        <dbReference type="ChEBI" id="CHEBI:84422"/>
        <dbReference type="EC" id="2.1.1.64"/>
    </reaction>
</comment>
<evidence type="ECO:0000256" key="2">
    <source>
        <dbReference type="ARBA" id="ARBA00022723"/>
    </source>
</evidence>
<dbReference type="InterPro" id="IPR026851">
    <property type="entry name" value="Dna2/JHS1_DEXXQ-box"/>
</dbReference>
<organism evidence="17 18">
    <name type="scientific">Apis cerana cerana</name>
    <name type="common">Oriental honeybee</name>
    <dbReference type="NCBI Taxonomy" id="94128"/>
    <lineage>
        <taxon>Eukaryota</taxon>
        <taxon>Metazoa</taxon>
        <taxon>Ecdysozoa</taxon>
        <taxon>Arthropoda</taxon>
        <taxon>Hexapoda</taxon>
        <taxon>Insecta</taxon>
        <taxon>Pterygota</taxon>
        <taxon>Neoptera</taxon>
        <taxon>Endopterygota</taxon>
        <taxon>Hymenoptera</taxon>
        <taxon>Apocrita</taxon>
        <taxon>Aculeata</taxon>
        <taxon>Apoidea</taxon>
        <taxon>Anthophila</taxon>
        <taxon>Apidae</taxon>
        <taxon>Apis</taxon>
    </lineage>
</organism>
<keyword evidence="1" id="KW-0540">Nuclease</keyword>
<dbReference type="InterPro" id="IPR010233">
    <property type="entry name" value="UbiG_MeTrfase"/>
</dbReference>
<dbReference type="CDD" id="cd02440">
    <property type="entry name" value="AdoMet_MTases"/>
    <property type="match status" value="1"/>
</dbReference>
<accession>A0A2A3E688</accession>
<dbReference type="OrthoDB" id="306218at2759"/>
<keyword evidence="11" id="KW-0234">DNA repair</keyword>
<keyword evidence="12" id="KW-0460">Magnesium</keyword>
<keyword evidence="8" id="KW-0408">Iron</keyword>
<keyword evidence="9" id="KW-0411">Iron-sulfur</keyword>
<evidence type="ECO:0000256" key="4">
    <source>
        <dbReference type="ARBA" id="ARBA00022763"/>
    </source>
</evidence>
<dbReference type="GO" id="GO:0005524">
    <property type="term" value="F:ATP binding"/>
    <property type="evidence" value="ECO:0007669"/>
    <property type="project" value="UniProtKB-KW"/>
</dbReference>
<dbReference type="HAMAP" id="MF_00472">
    <property type="entry name" value="UbiG"/>
    <property type="match status" value="1"/>
</dbReference>
<feature type="binding site" evidence="12">
    <location>
        <position position="1280"/>
    </location>
    <ligand>
        <name>S-adenosyl-L-methionine</name>
        <dbReference type="ChEBI" id="CHEBI:59789"/>
    </ligand>
</feature>
<evidence type="ECO:0000259" key="16">
    <source>
        <dbReference type="Pfam" id="PF13087"/>
    </source>
</evidence>
<dbReference type="Pfam" id="PF08696">
    <property type="entry name" value="Dna2"/>
    <property type="match status" value="1"/>
</dbReference>
<dbReference type="InterPro" id="IPR041679">
    <property type="entry name" value="DNA2/NAM7-like_C"/>
</dbReference>
<proteinExistence type="inferred from homology"/>
<dbReference type="EMBL" id="KZ288369">
    <property type="protein sequence ID" value="PBC26792.1"/>
    <property type="molecule type" value="Genomic_DNA"/>
</dbReference>
<evidence type="ECO:0000256" key="3">
    <source>
        <dbReference type="ARBA" id="ARBA00022741"/>
    </source>
</evidence>
<feature type="binding site" evidence="12">
    <location>
        <position position="1332"/>
    </location>
    <ligand>
        <name>S-adenosyl-L-methionine</name>
        <dbReference type="ChEBI" id="CHEBI:59789"/>
    </ligand>
</feature>
<dbReference type="InterPro" id="IPR045055">
    <property type="entry name" value="DNA2/NAM7-like"/>
</dbReference>
<keyword evidence="12" id="KW-0999">Mitochondrion inner membrane</keyword>
<dbReference type="InterPro" id="IPR047187">
    <property type="entry name" value="SF1_C_Upf1"/>
</dbReference>
<dbReference type="GO" id="GO:0120537">
    <property type="term" value="F:3-demethylubiquinone 3-O-methyltransferase activity"/>
    <property type="evidence" value="ECO:0007669"/>
    <property type="project" value="RHEA"/>
</dbReference>
<feature type="region of interest" description="Disordered" evidence="13">
    <location>
        <begin position="1"/>
        <end position="22"/>
    </location>
</feature>